<accession>A0AAN6Y3I0</accession>
<name>A0AAN6Y3I0_9PEZI</name>
<sequence>MEMVEFVPEPNCGRGTIGILWSCFSTLFLVIWVACHPRSLEPDSKGSWLSTEKITDCLFYFLMPEAGAAGGHCRFAYCPKASKRCAEITRMGAVQPQTVIFARGD</sequence>
<dbReference type="Proteomes" id="UP001301769">
    <property type="component" value="Unassembled WGS sequence"/>
</dbReference>
<dbReference type="AlphaFoldDB" id="A0AAN6Y3I0"/>
<protein>
    <submittedName>
        <fullName evidence="2">Uncharacterized protein</fullName>
    </submittedName>
</protein>
<keyword evidence="1" id="KW-1133">Transmembrane helix</keyword>
<reference evidence="2" key="1">
    <citation type="journal article" date="2023" name="Mol. Phylogenet. Evol.">
        <title>Genome-scale phylogeny and comparative genomics of the fungal order Sordariales.</title>
        <authorList>
            <person name="Hensen N."/>
            <person name="Bonometti L."/>
            <person name="Westerberg I."/>
            <person name="Brannstrom I.O."/>
            <person name="Guillou S."/>
            <person name="Cros-Aarteil S."/>
            <person name="Calhoun S."/>
            <person name="Haridas S."/>
            <person name="Kuo A."/>
            <person name="Mondo S."/>
            <person name="Pangilinan J."/>
            <person name="Riley R."/>
            <person name="LaButti K."/>
            <person name="Andreopoulos B."/>
            <person name="Lipzen A."/>
            <person name="Chen C."/>
            <person name="Yan M."/>
            <person name="Daum C."/>
            <person name="Ng V."/>
            <person name="Clum A."/>
            <person name="Steindorff A."/>
            <person name="Ohm R.A."/>
            <person name="Martin F."/>
            <person name="Silar P."/>
            <person name="Natvig D.O."/>
            <person name="Lalanne C."/>
            <person name="Gautier V."/>
            <person name="Ament-Velasquez S.L."/>
            <person name="Kruys A."/>
            <person name="Hutchinson M.I."/>
            <person name="Powell A.J."/>
            <person name="Barry K."/>
            <person name="Miller A.N."/>
            <person name="Grigoriev I.V."/>
            <person name="Debuchy R."/>
            <person name="Gladieux P."/>
            <person name="Hiltunen Thoren M."/>
            <person name="Johannesson H."/>
        </authorList>
    </citation>
    <scope>NUCLEOTIDE SEQUENCE</scope>
    <source>
        <strain evidence="2">PSN293</strain>
    </source>
</reference>
<organism evidence="2 3">
    <name type="scientific">Rhypophila decipiens</name>
    <dbReference type="NCBI Taxonomy" id="261697"/>
    <lineage>
        <taxon>Eukaryota</taxon>
        <taxon>Fungi</taxon>
        <taxon>Dikarya</taxon>
        <taxon>Ascomycota</taxon>
        <taxon>Pezizomycotina</taxon>
        <taxon>Sordariomycetes</taxon>
        <taxon>Sordariomycetidae</taxon>
        <taxon>Sordariales</taxon>
        <taxon>Naviculisporaceae</taxon>
        <taxon>Rhypophila</taxon>
    </lineage>
</organism>
<comment type="caution">
    <text evidence="2">The sequence shown here is derived from an EMBL/GenBank/DDBJ whole genome shotgun (WGS) entry which is preliminary data.</text>
</comment>
<gene>
    <name evidence="2" type="ORF">QBC37DRAFT_12158</name>
</gene>
<evidence type="ECO:0000313" key="3">
    <source>
        <dbReference type="Proteomes" id="UP001301769"/>
    </source>
</evidence>
<keyword evidence="1" id="KW-0472">Membrane</keyword>
<feature type="transmembrane region" description="Helical" evidence="1">
    <location>
        <begin position="15"/>
        <end position="35"/>
    </location>
</feature>
<dbReference type="EMBL" id="MU858147">
    <property type="protein sequence ID" value="KAK4211528.1"/>
    <property type="molecule type" value="Genomic_DNA"/>
</dbReference>
<keyword evidence="3" id="KW-1185">Reference proteome</keyword>
<evidence type="ECO:0000313" key="2">
    <source>
        <dbReference type="EMBL" id="KAK4211528.1"/>
    </source>
</evidence>
<keyword evidence="1" id="KW-0812">Transmembrane</keyword>
<evidence type="ECO:0000256" key="1">
    <source>
        <dbReference type="SAM" id="Phobius"/>
    </source>
</evidence>
<proteinExistence type="predicted"/>
<reference evidence="2" key="2">
    <citation type="submission" date="2023-05" db="EMBL/GenBank/DDBJ databases">
        <authorList>
            <consortium name="Lawrence Berkeley National Laboratory"/>
            <person name="Steindorff A."/>
            <person name="Hensen N."/>
            <person name="Bonometti L."/>
            <person name="Westerberg I."/>
            <person name="Brannstrom I.O."/>
            <person name="Guillou S."/>
            <person name="Cros-Aarteil S."/>
            <person name="Calhoun S."/>
            <person name="Haridas S."/>
            <person name="Kuo A."/>
            <person name="Mondo S."/>
            <person name="Pangilinan J."/>
            <person name="Riley R."/>
            <person name="Labutti K."/>
            <person name="Andreopoulos B."/>
            <person name="Lipzen A."/>
            <person name="Chen C."/>
            <person name="Yanf M."/>
            <person name="Daum C."/>
            <person name="Ng V."/>
            <person name="Clum A."/>
            <person name="Ohm R."/>
            <person name="Martin F."/>
            <person name="Silar P."/>
            <person name="Natvig D."/>
            <person name="Lalanne C."/>
            <person name="Gautier V."/>
            <person name="Ament-Velasquez S.L."/>
            <person name="Kruys A."/>
            <person name="Hutchinson M.I."/>
            <person name="Powell A.J."/>
            <person name="Barry K."/>
            <person name="Miller A.N."/>
            <person name="Grigoriev I.V."/>
            <person name="Debuchy R."/>
            <person name="Gladieux P."/>
            <person name="Thoren M.H."/>
            <person name="Johannesson H."/>
        </authorList>
    </citation>
    <scope>NUCLEOTIDE SEQUENCE</scope>
    <source>
        <strain evidence="2">PSN293</strain>
    </source>
</reference>